<evidence type="ECO:0000313" key="1">
    <source>
        <dbReference type="EnsemblPlants" id="cds.novel_model_3839_5bd9a17a"/>
    </source>
</evidence>
<dbReference type="EnsemblPlants" id="novel_model_3839_5bd9a17a">
    <property type="protein sequence ID" value="cds.novel_model_3839_5bd9a17a"/>
    <property type="gene ID" value="novel_gene_2053_5bd9a17a"/>
</dbReference>
<dbReference type="Gramene" id="novel_model_3839_5bd9a17a">
    <property type="protein sequence ID" value="cds.novel_model_3839_5bd9a17a"/>
    <property type="gene ID" value="novel_gene_2053_5bd9a17a"/>
</dbReference>
<organism evidence="1 2">
    <name type="scientific">Cannabis sativa</name>
    <name type="common">Hemp</name>
    <name type="synonym">Marijuana</name>
    <dbReference type="NCBI Taxonomy" id="3483"/>
    <lineage>
        <taxon>Eukaryota</taxon>
        <taxon>Viridiplantae</taxon>
        <taxon>Streptophyta</taxon>
        <taxon>Embryophyta</taxon>
        <taxon>Tracheophyta</taxon>
        <taxon>Spermatophyta</taxon>
        <taxon>Magnoliopsida</taxon>
        <taxon>eudicotyledons</taxon>
        <taxon>Gunneridae</taxon>
        <taxon>Pentapetalae</taxon>
        <taxon>rosids</taxon>
        <taxon>fabids</taxon>
        <taxon>Rosales</taxon>
        <taxon>Cannabaceae</taxon>
        <taxon>Cannabis</taxon>
    </lineage>
</organism>
<evidence type="ECO:0000313" key="2">
    <source>
        <dbReference type="Proteomes" id="UP000596661"/>
    </source>
</evidence>
<proteinExistence type="predicted"/>
<sequence>MAKPMKGCVKLEEMKALAVAWSLKLLVSLRHTVDLIETDSLMVVNGLKSQTKGLSAFYTVLNDVTFFIQIFTSTVLSCL</sequence>
<name>A0A803R149_CANSA</name>
<dbReference type="AlphaFoldDB" id="A0A803R149"/>
<accession>A0A803R149</accession>
<reference evidence="1" key="2">
    <citation type="submission" date="2021-03" db="UniProtKB">
        <authorList>
            <consortium name="EnsemblPlants"/>
        </authorList>
    </citation>
    <scope>IDENTIFICATION</scope>
</reference>
<keyword evidence="2" id="KW-1185">Reference proteome</keyword>
<evidence type="ECO:0008006" key="3">
    <source>
        <dbReference type="Google" id="ProtNLM"/>
    </source>
</evidence>
<dbReference type="Proteomes" id="UP000596661">
    <property type="component" value="Chromosome 3"/>
</dbReference>
<dbReference type="EMBL" id="UZAU01000339">
    <property type="status" value="NOT_ANNOTATED_CDS"/>
    <property type="molecule type" value="Genomic_DNA"/>
</dbReference>
<protein>
    <recommendedName>
        <fullName evidence="3">RNase H type-1 domain-containing protein</fullName>
    </recommendedName>
</protein>
<reference evidence="1" key="1">
    <citation type="submission" date="2018-11" db="EMBL/GenBank/DDBJ databases">
        <authorList>
            <person name="Grassa J C."/>
        </authorList>
    </citation>
    <scope>NUCLEOTIDE SEQUENCE [LARGE SCALE GENOMIC DNA]</scope>
</reference>